<reference evidence="3" key="1">
    <citation type="journal article" date="2017" name="Nature">
        <title>The genome of Chenopodium quinoa.</title>
        <authorList>
            <person name="Jarvis D.E."/>
            <person name="Ho Y.S."/>
            <person name="Lightfoot D.J."/>
            <person name="Schmoeckel S.M."/>
            <person name="Li B."/>
            <person name="Borm T.J.A."/>
            <person name="Ohyanagi H."/>
            <person name="Mineta K."/>
            <person name="Michell C.T."/>
            <person name="Saber N."/>
            <person name="Kharbatia N.M."/>
            <person name="Rupper R.R."/>
            <person name="Sharp A.R."/>
            <person name="Dally N."/>
            <person name="Boughton B.A."/>
            <person name="Woo Y.H."/>
            <person name="Gao G."/>
            <person name="Schijlen E.G.W.M."/>
            <person name="Guo X."/>
            <person name="Momin A.A."/>
            <person name="Negrao S."/>
            <person name="Al-Babili S."/>
            <person name="Gehring C."/>
            <person name="Roessner U."/>
            <person name="Jung C."/>
            <person name="Murphy K."/>
            <person name="Arold S.T."/>
            <person name="Gojobori T."/>
            <person name="van der Linden C.G."/>
            <person name="van Loo E.N."/>
            <person name="Jellen E.N."/>
            <person name="Maughan P.J."/>
            <person name="Tester M."/>
        </authorList>
    </citation>
    <scope>NUCLEOTIDE SEQUENCE [LARGE SCALE GENOMIC DNA]</scope>
    <source>
        <strain evidence="3">cv. PI 614886</strain>
    </source>
</reference>
<evidence type="ECO:0000256" key="1">
    <source>
        <dbReference type="ARBA" id="ARBA00022441"/>
    </source>
</evidence>
<dbReference type="InterPro" id="IPR052439">
    <property type="entry name" value="F-box/Kelch-repeat"/>
</dbReference>
<dbReference type="PANTHER" id="PTHR46122">
    <property type="entry name" value="GALACTOSE OXIDASE/KELCH REPEAT PROTEIN-RELATED"/>
    <property type="match status" value="1"/>
</dbReference>
<keyword evidence="2" id="KW-0677">Repeat</keyword>
<proteinExistence type="predicted"/>
<evidence type="ECO:0000313" key="4">
    <source>
        <dbReference type="Proteomes" id="UP000596660"/>
    </source>
</evidence>
<dbReference type="Gene3D" id="2.120.10.80">
    <property type="entry name" value="Kelch-type beta propeller"/>
    <property type="match status" value="1"/>
</dbReference>
<dbReference type="InterPro" id="IPR015915">
    <property type="entry name" value="Kelch-typ_b-propeller"/>
</dbReference>
<dbReference type="AlphaFoldDB" id="A0A803L943"/>
<dbReference type="Proteomes" id="UP000596660">
    <property type="component" value="Unplaced"/>
</dbReference>
<sequence length="459" mass="50936">MLEGISIPFSRDLPIALEQEYDWMFDGFSLMENSNYKRKSEDGDDCKLGNSIKLLKISKMGEMEVDFLSLSLPLVVSPSDSIDNGGDMSDTSSLIHQIGRDNSVDSIARCSRSDYGSIALVNRSFRSLIEGKELYKLRQKMGIEEHWIYFSCSLLEWEVFDPIRLRWKHLPIMPSNDCFMHSDKESLAVGTELLVFGKGITSHLIYKYSLLTNSWSVGMEMNTPRCLFGSGSLGDIAIVAGGCDFSRNLEKKCSAVFMDGKFYVIGGIGAGNSNPLTCGEVYDLERRTWTLIPNMFPLRDVEPGAPEASAMSEAPPLIAVVNNELYAADYARKEIRKYIKSSNSWATVGSLPERVVSMHGWGLAFRGCGDKLIVVGGPRGLEGGYIEVNSWAPSESPQQWTVLGRKPGGFLPFCIEFQFVPIAYSSFSITGGVIVMIIQKASLELESYECPELADFLHV</sequence>
<dbReference type="SUPFAM" id="SSF117281">
    <property type="entry name" value="Kelch motif"/>
    <property type="match status" value="1"/>
</dbReference>
<dbReference type="Gramene" id="AUR62008382-RA">
    <property type="protein sequence ID" value="AUR62008382-RA:cds"/>
    <property type="gene ID" value="AUR62008382"/>
</dbReference>
<dbReference type="OMA" id="WPYMYPQ"/>
<evidence type="ECO:0000256" key="2">
    <source>
        <dbReference type="ARBA" id="ARBA00022737"/>
    </source>
</evidence>
<dbReference type="Pfam" id="PF01344">
    <property type="entry name" value="Kelch_1"/>
    <property type="match status" value="1"/>
</dbReference>
<keyword evidence="1" id="KW-0880">Kelch repeat</keyword>
<organism evidence="3 4">
    <name type="scientific">Chenopodium quinoa</name>
    <name type="common">Quinoa</name>
    <dbReference type="NCBI Taxonomy" id="63459"/>
    <lineage>
        <taxon>Eukaryota</taxon>
        <taxon>Viridiplantae</taxon>
        <taxon>Streptophyta</taxon>
        <taxon>Embryophyta</taxon>
        <taxon>Tracheophyta</taxon>
        <taxon>Spermatophyta</taxon>
        <taxon>Magnoliopsida</taxon>
        <taxon>eudicotyledons</taxon>
        <taxon>Gunneridae</taxon>
        <taxon>Pentapetalae</taxon>
        <taxon>Caryophyllales</taxon>
        <taxon>Chenopodiaceae</taxon>
        <taxon>Chenopodioideae</taxon>
        <taxon>Atripliceae</taxon>
        <taxon>Chenopodium</taxon>
    </lineage>
</organism>
<dbReference type="PANTHER" id="PTHR46122:SF9">
    <property type="entry name" value="F-BOX_KELCH-REPEAT PROTEIN"/>
    <property type="match status" value="1"/>
</dbReference>
<name>A0A803L943_CHEQI</name>
<protein>
    <submittedName>
        <fullName evidence="3">Uncharacterized protein</fullName>
    </submittedName>
</protein>
<evidence type="ECO:0000313" key="3">
    <source>
        <dbReference type="EnsemblPlants" id="AUR62008382-RA:cds"/>
    </source>
</evidence>
<keyword evidence="4" id="KW-1185">Reference proteome</keyword>
<dbReference type="EnsemblPlants" id="AUR62008382-RA">
    <property type="protein sequence ID" value="AUR62008382-RA:cds"/>
    <property type="gene ID" value="AUR62008382"/>
</dbReference>
<dbReference type="GO" id="GO:0005634">
    <property type="term" value="C:nucleus"/>
    <property type="evidence" value="ECO:0007669"/>
    <property type="project" value="TreeGrafter"/>
</dbReference>
<reference evidence="3" key="2">
    <citation type="submission" date="2021-03" db="UniProtKB">
        <authorList>
            <consortium name="EnsemblPlants"/>
        </authorList>
    </citation>
    <scope>IDENTIFICATION</scope>
</reference>
<accession>A0A803L943</accession>
<dbReference type="InterPro" id="IPR006652">
    <property type="entry name" value="Kelch_1"/>
</dbReference>